<sequence length="467" mass="50140">MARVQQEVDRLCNSSWRTSGDLLSADGVSGHQIQRAHSAVYIVALALGCVSLALSVACLIFNVLSRHNRVVKMSSPRLNVVISCGGILASCVCMLLAADYFLDTSMAIGHLVCQAKAALLAVSFTLVFGPMVGKTWRVNQIFRLAGAKRVIIKDVRLVAFTTILLCVDIIWTLLWNFLDPLQLTSIIVFDKGKETSAATSIFPTTSGVLLVHSGEPSSLSTVAGCSSAWSTLWLAALFLYKAPFLVWGLREAWWTRGHILPAINDSACLACSSITTAAAMLVYLMVGEAFRKWPTVVDACALVCIWISTMVSISFVFIPKYSVDVDNDDDGDDDDDDDDDDGDDDVDNDDDNDDDGDDDDDDDDNDELVPERRPRDSIRDGDDGDDCDDGDDGQDGRDESPHWSGMDGGQSSSADEGGLTSEEVNSSLDNGRPGEGHGHSCCLHGQACQAGGGHDDDKGRAGSNLGV</sequence>
<dbReference type="SUPFAM" id="SSF48371">
    <property type="entry name" value="ARM repeat"/>
    <property type="match status" value="1"/>
</dbReference>
<dbReference type="InterPro" id="IPR017978">
    <property type="entry name" value="GPCR_3_C"/>
</dbReference>
<feature type="compositionally biased region" description="Acidic residues" evidence="9">
    <location>
        <begin position="382"/>
        <end position="393"/>
    </location>
</feature>
<keyword evidence="7" id="KW-0325">Glycoprotein</keyword>
<feature type="transmembrane region" description="Helical" evidence="10">
    <location>
        <begin position="296"/>
        <end position="318"/>
    </location>
</feature>
<dbReference type="GO" id="GO:0004965">
    <property type="term" value="F:G protein-coupled GABA receptor activity"/>
    <property type="evidence" value="ECO:0007669"/>
    <property type="project" value="InterPro"/>
</dbReference>
<dbReference type="PANTHER" id="PTHR10519:SF20">
    <property type="entry name" value="G-PROTEIN COUPLED RECEPTOR 156-RELATED"/>
    <property type="match status" value="1"/>
</dbReference>
<name>A0A3S1BQD2_ELYCH</name>
<keyword evidence="4" id="KW-0297">G-protein coupled receptor</keyword>
<keyword evidence="8" id="KW-0807">Transducer</keyword>
<feature type="transmembrane region" description="Helical" evidence="10">
    <location>
        <begin position="228"/>
        <end position="247"/>
    </location>
</feature>
<feature type="transmembrane region" description="Helical" evidence="10">
    <location>
        <begin position="117"/>
        <end position="136"/>
    </location>
</feature>
<dbReference type="GO" id="GO:0038039">
    <property type="term" value="C:G protein-coupled receptor heterodimeric complex"/>
    <property type="evidence" value="ECO:0007669"/>
    <property type="project" value="TreeGrafter"/>
</dbReference>
<dbReference type="STRING" id="188477.A0A3S1BQD2"/>
<dbReference type="PRINTS" id="PR01176">
    <property type="entry name" value="GABABRECEPTR"/>
</dbReference>
<feature type="transmembrane region" description="Helical" evidence="10">
    <location>
        <begin position="259"/>
        <end position="284"/>
    </location>
</feature>
<evidence type="ECO:0000256" key="10">
    <source>
        <dbReference type="SAM" id="Phobius"/>
    </source>
</evidence>
<evidence type="ECO:0000256" key="9">
    <source>
        <dbReference type="SAM" id="MobiDB-lite"/>
    </source>
</evidence>
<feature type="domain" description="G-protein coupled receptors family 3 profile" evidence="11">
    <location>
        <begin position="112"/>
        <end position="320"/>
    </location>
</feature>
<dbReference type="InterPro" id="IPR002455">
    <property type="entry name" value="GPCR3_GABA-B"/>
</dbReference>
<dbReference type="AlphaFoldDB" id="A0A3S1BQD2"/>
<dbReference type="Proteomes" id="UP000271974">
    <property type="component" value="Unassembled WGS sequence"/>
</dbReference>
<comment type="caution">
    <text evidence="12">The sequence shown here is derived from an EMBL/GenBank/DDBJ whole genome shotgun (WGS) entry which is preliminary data.</text>
</comment>
<dbReference type="InterPro" id="IPR016024">
    <property type="entry name" value="ARM-type_fold"/>
</dbReference>
<feature type="compositionally biased region" description="Basic and acidic residues" evidence="9">
    <location>
        <begin position="369"/>
        <end position="381"/>
    </location>
</feature>
<dbReference type="OrthoDB" id="2150267at2759"/>
<dbReference type="CDD" id="cd15047">
    <property type="entry name" value="7tmC_GABA-B-like"/>
    <property type="match status" value="1"/>
</dbReference>
<protein>
    <recommendedName>
        <fullName evidence="11">G-protein coupled receptors family 3 profile domain-containing protein</fullName>
    </recommendedName>
</protein>
<evidence type="ECO:0000256" key="3">
    <source>
        <dbReference type="ARBA" id="ARBA00022989"/>
    </source>
</evidence>
<evidence type="ECO:0000256" key="7">
    <source>
        <dbReference type="ARBA" id="ARBA00023180"/>
    </source>
</evidence>
<evidence type="ECO:0000259" key="11">
    <source>
        <dbReference type="PROSITE" id="PS50259"/>
    </source>
</evidence>
<evidence type="ECO:0000256" key="6">
    <source>
        <dbReference type="ARBA" id="ARBA00023170"/>
    </source>
</evidence>
<feature type="transmembrane region" description="Helical" evidence="10">
    <location>
        <begin position="76"/>
        <end position="97"/>
    </location>
</feature>
<dbReference type="PROSITE" id="PS50259">
    <property type="entry name" value="G_PROTEIN_RECEP_F3_4"/>
    <property type="match status" value="1"/>
</dbReference>
<proteinExistence type="predicted"/>
<feature type="transmembrane region" description="Helical" evidence="10">
    <location>
        <begin position="157"/>
        <end position="178"/>
    </location>
</feature>
<feature type="transmembrane region" description="Helical" evidence="10">
    <location>
        <begin position="39"/>
        <end position="64"/>
    </location>
</feature>
<dbReference type="PANTHER" id="PTHR10519">
    <property type="entry name" value="GABA-B RECEPTOR"/>
    <property type="match status" value="1"/>
</dbReference>
<evidence type="ECO:0000256" key="2">
    <source>
        <dbReference type="ARBA" id="ARBA00022692"/>
    </source>
</evidence>
<keyword evidence="13" id="KW-1185">Reference proteome</keyword>
<keyword evidence="5 10" id="KW-0472">Membrane</keyword>
<feature type="compositionally biased region" description="Acidic residues" evidence="9">
    <location>
        <begin position="326"/>
        <end position="368"/>
    </location>
</feature>
<gene>
    <name evidence="12" type="ORF">EGW08_006049</name>
</gene>
<comment type="subcellular location">
    <subcellularLocation>
        <location evidence="1">Membrane</location>
        <topology evidence="1">Multi-pass membrane protein</topology>
    </subcellularLocation>
</comment>
<evidence type="ECO:0000256" key="4">
    <source>
        <dbReference type="ARBA" id="ARBA00023040"/>
    </source>
</evidence>
<evidence type="ECO:0000256" key="1">
    <source>
        <dbReference type="ARBA" id="ARBA00004141"/>
    </source>
</evidence>
<reference evidence="12 13" key="1">
    <citation type="submission" date="2019-01" db="EMBL/GenBank/DDBJ databases">
        <title>A draft genome assembly of the solar-powered sea slug Elysia chlorotica.</title>
        <authorList>
            <person name="Cai H."/>
            <person name="Li Q."/>
            <person name="Fang X."/>
            <person name="Li J."/>
            <person name="Curtis N.E."/>
            <person name="Altenburger A."/>
            <person name="Shibata T."/>
            <person name="Feng M."/>
            <person name="Maeda T."/>
            <person name="Schwartz J.A."/>
            <person name="Shigenobu S."/>
            <person name="Lundholm N."/>
            <person name="Nishiyama T."/>
            <person name="Yang H."/>
            <person name="Hasebe M."/>
            <person name="Li S."/>
            <person name="Pierce S.K."/>
            <person name="Wang J."/>
        </authorList>
    </citation>
    <scope>NUCLEOTIDE SEQUENCE [LARGE SCALE GENOMIC DNA]</scope>
    <source>
        <strain evidence="12">EC2010</strain>
        <tissue evidence="12">Whole organism of an adult</tissue>
    </source>
</reference>
<organism evidence="12 13">
    <name type="scientific">Elysia chlorotica</name>
    <name type="common">Eastern emerald elysia</name>
    <name type="synonym">Sea slug</name>
    <dbReference type="NCBI Taxonomy" id="188477"/>
    <lineage>
        <taxon>Eukaryota</taxon>
        <taxon>Metazoa</taxon>
        <taxon>Spiralia</taxon>
        <taxon>Lophotrochozoa</taxon>
        <taxon>Mollusca</taxon>
        <taxon>Gastropoda</taxon>
        <taxon>Heterobranchia</taxon>
        <taxon>Euthyneura</taxon>
        <taxon>Panpulmonata</taxon>
        <taxon>Sacoglossa</taxon>
        <taxon>Placobranchoidea</taxon>
        <taxon>Plakobranchidae</taxon>
        <taxon>Elysia</taxon>
    </lineage>
</organism>
<keyword evidence="6" id="KW-0675">Receptor</keyword>
<keyword evidence="3 10" id="KW-1133">Transmembrane helix</keyword>
<keyword evidence="2 10" id="KW-0812">Transmembrane</keyword>
<dbReference type="GO" id="GO:0007214">
    <property type="term" value="P:gamma-aminobutyric acid signaling pathway"/>
    <property type="evidence" value="ECO:0007669"/>
    <property type="project" value="TreeGrafter"/>
</dbReference>
<evidence type="ECO:0000256" key="8">
    <source>
        <dbReference type="ARBA" id="ARBA00023224"/>
    </source>
</evidence>
<evidence type="ECO:0000313" key="12">
    <source>
        <dbReference type="EMBL" id="RUS86203.1"/>
    </source>
</evidence>
<dbReference type="EMBL" id="RQTK01000147">
    <property type="protein sequence ID" value="RUS86203.1"/>
    <property type="molecule type" value="Genomic_DNA"/>
</dbReference>
<dbReference type="Pfam" id="PF00003">
    <property type="entry name" value="7tm_3"/>
    <property type="match status" value="1"/>
</dbReference>
<evidence type="ECO:0000313" key="13">
    <source>
        <dbReference type="Proteomes" id="UP000271974"/>
    </source>
</evidence>
<feature type="region of interest" description="Disordered" evidence="9">
    <location>
        <begin position="326"/>
        <end position="467"/>
    </location>
</feature>
<evidence type="ECO:0000256" key="5">
    <source>
        <dbReference type="ARBA" id="ARBA00023136"/>
    </source>
</evidence>
<accession>A0A3S1BQD2</accession>